<feature type="domain" description="Peptidase S8/S53" evidence="11">
    <location>
        <begin position="203"/>
        <end position="635"/>
    </location>
</feature>
<dbReference type="Pfam" id="PF00082">
    <property type="entry name" value="Peptidase_S8"/>
    <property type="match status" value="1"/>
</dbReference>
<feature type="domain" description="Subtilisin-like protease fibronectin type-III" evidence="14">
    <location>
        <begin position="689"/>
        <end position="770"/>
    </location>
</feature>
<dbReference type="InterPro" id="IPR036852">
    <property type="entry name" value="Peptidase_S8/S53_dom_sf"/>
</dbReference>
<organism evidence="16 17">
    <name type="scientific">Jiangella asiatica</name>
    <dbReference type="NCBI Taxonomy" id="2530372"/>
    <lineage>
        <taxon>Bacteria</taxon>
        <taxon>Bacillati</taxon>
        <taxon>Actinomycetota</taxon>
        <taxon>Actinomycetes</taxon>
        <taxon>Jiangellales</taxon>
        <taxon>Jiangellaceae</taxon>
        <taxon>Jiangella</taxon>
    </lineage>
</organism>
<dbReference type="SUPFAM" id="SSF52025">
    <property type="entry name" value="PA domain"/>
    <property type="match status" value="1"/>
</dbReference>
<name>A0A4R5CSS1_9ACTN</name>
<dbReference type="Proteomes" id="UP000294739">
    <property type="component" value="Unassembled WGS sequence"/>
</dbReference>
<dbReference type="InterPro" id="IPR024361">
    <property type="entry name" value="BACON"/>
</dbReference>
<evidence type="ECO:0008006" key="18">
    <source>
        <dbReference type="Google" id="ProtNLM"/>
    </source>
</evidence>
<dbReference type="InterPro" id="IPR045051">
    <property type="entry name" value="SBT"/>
</dbReference>
<keyword evidence="5 8" id="KW-0378">Hydrolase</keyword>
<feature type="active site" description="Charge relay system" evidence="7 8">
    <location>
        <position position="599"/>
    </location>
</feature>
<dbReference type="InParanoid" id="A0A4R5CSS1"/>
<evidence type="ECO:0000259" key="13">
    <source>
        <dbReference type="Pfam" id="PF05922"/>
    </source>
</evidence>
<dbReference type="Gene3D" id="2.60.40.10">
    <property type="entry name" value="Immunoglobulins"/>
    <property type="match status" value="1"/>
</dbReference>
<dbReference type="Pfam" id="PF05922">
    <property type="entry name" value="Inhibitor_I9"/>
    <property type="match status" value="1"/>
</dbReference>
<evidence type="ECO:0000256" key="7">
    <source>
        <dbReference type="PIRSR" id="PIRSR615500-1"/>
    </source>
</evidence>
<evidence type="ECO:0000259" key="11">
    <source>
        <dbReference type="Pfam" id="PF00082"/>
    </source>
</evidence>
<dbReference type="InterPro" id="IPR000209">
    <property type="entry name" value="Peptidase_S8/S53_dom"/>
</dbReference>
<dbReference type="InterPro" id="IPR023828">
    <property type="entry name" value="Peptidase_S8_Ser-AS"/>
</dbReference>
<keyword evidence="4" id="KW-0732">Signal</keyword>
<dbReference type="Pfam" id="PF02225">
    <property type="entry name" value="PA"/>
    <property type="match status" value="1"/>
</dbReference>
<dbReference type="EMBL" id="SMKZ01000036">
    <property type="protein sequence ID" value="TDE02430.1"/>
    <property type="molecule type" value="Genomic_DNA"/>
</dbReference>
<sequence length="1581" mass="160781">MEKAGVLPAHSVLRPCLAAGLVLVLSLMAGADVRSAAAQPEAPADLRTGDEPGDEPTAETLPDDTTGLWIVQLEEPAVAAYGGEVEGLAATSPRLTGADELDTGTAASRAYRDHLRAEQDDVLERIDDELGRDVPVEHRYLNAFNGLALQVDADEAAALTGLDGVVAVYPDTERELETDVSHELIGSAAVWEGETASGTGTRGEGVVVGVIDSGINPEHPAFAATDGDGYTHTNPLGSGTYLGVCDPDHPEHEAICNDKLIGAWAFHPAANDARDDDGHGSHTASTAAGNVHEAAVQAGADTITRTVQGVAPRANIISYLVCSPQCPSSSVLAAVDQAIADGVDVLNYSISGTDDPWHDPVDLAFLDAFEAGIYVSASAGNDGPGAGTVAKSGPWNASVAASSHSRIFAQELDVTAPADGPAGLPAVPGTGPAITADLEGELRVADDANRTACAPFAGAIFDGAIALIERGGCTFADKVGYAAAAGAVAVVVYDTFDSPPIVMGDLETSAIPSVMTTRDAGEALRELATAASVTVRLGAAVTLQFDESWNDVMGGFSSRGPSRFEMLAPTFTAPGVNILAAGAGSSDEADHYLVLQGTSMSSPHAAGAGALLTALHPDWSPAEIRSALASTADDDSVLAEDGRTAATPMAMGSGRLDLEQAGRVGLVMDETHANFAAADPAIGGDPKTLNLPALVSNGCVETCDWTRSVRNAADVEASYTAVIEAPPGMTVTVSPETFTLAPGATQELVVTADVSGLPEGERVFGDVGLETTATHPDGAAVAGTHYPVVVVPEAAAPSMTLDPGEVASTQGPDETTSHMLSIGNTGNADLTWSVTDEAGPRTPVVETAPIATAEDATARTSSTGDGSAQLSTRGEPGAVVVPESTSQADQYTTTLTHSASQGIQPGASAACSPDDGQSTVANSYLRTFTPREFGITGEFGVTAVSFGVEAVAGSPQTMDVNLYTLDAQPLTYANLTPIGTASIEVEPQSLTMVEVPVTGMVPDGATLVVEVAAPDAAGAGAFFIGANGAGQSAPSYIAAPGCGLTEPTDVAEIGRDGMHIVMNVIGEADTPACDLPAQTPWAQVRPLSGTVGPGGEQQVEVVLDSAGMSAGTHDATLCLRSNDAVRPLRPVPVRLVVEEIPAIDVAPQALDVAQPTDTITEHELAIANVGDGLLEWSIETAAGAPAANSATAADGALYDNGPVVTHPAAGPDGSDRSVMQNVTLGMTTLGVNGGASAGNRLADDFTVTDPYGWDVEAVTFLAYQTGSSTDSTIDGVTLRIWDGEPGAPGSEVVFGDTTTDRRSDTAWSGAYRVSETNLDTARPVMTVTAAAGVHLEPGTYWLDWQFAADSGTGPWQPPVTVPGERVTGDGRQLGASGTWLAVVDAGTGTALGLPFTVTGTATPAPACDTPEDIAWLDVTPDAGTAVAGSTGTATVTVDATGLAAGAYTAQLCVNSNDPASPRVTVPVTLTVEEAADVTLSADVSRVRTGYDAVLQWSGPTSQEVEVRRDGHLLATTDNDGTYTDQLGRPRPGTVHTYQVCVSPDDAAGAASAAEPASAPAGPAAWCSAEVRVGVGQLDHPR</sequence>
<feature type="active site" description="Charge relay system" evidence="7 8">
    <location>
        <position position="212"/>
    </location>
</feature>
<dbReference type="Pfam" id="PF17766">
    <property type="entry name" value="fn3_6"/>
    <property type="match status" value="1"/>
</dbReference>
<evidence type="ECO:0000256" key="9">
    <source>
        <dbReference type="RuleBase" id="RU003355"/>
    </source>
</evidence>
<evidence type="ECO:0000313" key="17">
    <source>
        <dbReference type="Proteomes" id="UP000294739"/>
    </source>
</evidence>
<dbReference type="PANTHER" id="PTHR10795">
    <property type="entry name" value="PROPROTEIN CONVERTASE SUBTILISIN/KEXIN"/>
    <property type="match status" value="1"/>
</dbReference>
<dbReference type="InterPro" id="IPR015500">
    <property type="entry name" value="Peptidase_S8_subtilisin-rel"/>
</dbReference>
<dbReference type="SUPFAM" id="SSF52743">
    <property type="entry name" value="Subtilisin-like"/>
    <property type="match status" value="1"/>
</dbReference>
<feature type="domain" description="PA" evidence="12">
    <location>
        <begin position="445"/>
        <end position="524"/>
    </location>
</feature>
<evidence type="ECO:0000256" key="10">
    <source>
        <dbReference type="SAM" id="MobiDB-lite"/>
    </source>
</evidence>
<dbReference type="InterPro" id="IPR010259">
    <property type="entry name" value="S8pro/Inhibitor_I9"/>
</dbReference>
<dbReference type="Pfam" id="PF19190">
    <property type="entry name" value="BACON_2"/>
    <property type="match status" value="1"/>
</dbReference>
<dbReference type="Gene3D" id="2.60.40.2310">
    <property type="match status" value="1"/>
</dbReference>
<dbReference type="Gene3D" id="3.50.30.30">
    <property type="match status" value="1"/>
</dbReference>
<dbReference type="GO" id="GO:0005975">
    <property type="term" value="P:carbohydrate metabolic process"/>
    <property type="evidence" value="ECO:0007669"/>
    <property type="project" value="UniProtKB-ARBA"/>
</dbReference>
<dbReference type="RefSeq" id="WP_131898467.1">
    <property type="nucleotide sequence ID" value="NZ_SMKZ01000036.1"/>
</dbReference>
<comment type="similarity">
    <text evidence="1 8 9">Belongs to the peptidase S8 family.</text>
</comment>
<evidence type="ECO:0000256" key="4">
    <source>
        <dbReference type="ARBA" id="ARBA00022729"/>
    </source>
</evidence>
<dbReference type="PRINTS" id="PR00723">
    <property type="entry name" value="SUBTILISIN"/>
</dbReference>
<evidence type="ECO:0000256" key="5">
    <source>
        <dbReference type="ARBA" id="ARBA00022801"/>
    </source>
</evidence>
<protein>
    <recommendedName>
        <fullName evidence="18">Serine protease</fullName>
    </recommendedName>
</protein>
<feature type="domain" description="Inhibitor I9" evidence="13">
    <location>
        <begin position="113"/>
        <end position="176"/>
    </location>
</feature>
<dbReference type="OrthoDB" id="614750at2"/>
<evidence type="ECO:0000256" key="6">
    <source>
        <dbReference type="ARBA" id="ARBA00022825"/>
    </source>
</evidence>
<evidence type="ECO:0000256" key="2">
    <source>
        <dbReference type="ARBA" id="ARBA00022525"/>
    </source>
</evidence>
<proteinExistence type="inferred from homology"/>
<feature type="region of interest" description="Disordered" evidence="10">
    <location>
        <begin position="854"/>
        <end position="874"/>
    </location>
</feature>
<evidence type="ECO:0000313" key="16">
    <source>
        <dbReference type="EMBL" id="TDE02430.1"/>
    </source>
</evidence>
<evidence type="ECO:0000259" key="14">
    <source>
        <dbReference type="Pfam" id="PF17766"/>
    </source>
</evidence>
<dbReference type="InterPro" id="IPR046450">
    <property type="entry name" value="PA_dom_sf"/>
</dbReference>
<dbReference type="PROSITE" id="PS51892">
    <property type="entry name" value="SUBTILASE"/>
    <property type="match status" value="1"/>
</dbReference>
<evidence type="ECO:0000256" key="3">
    <source>
        <dbReference type="ARBA" id="ARBA00022670"/>
    </source>
</evidence>
<keyword evidence="6 8" id="KW-0720">Serine protease</keyword>
<evidence type="ECO:0000256" key="8">
    <source>
        <dbReference type="PROSITE-ProRule" id="PRU01240"/>
    </source>
</evidence>
<dbReference type="PROSITE" id="PS00138">
    <property type="entry name" value="SUBTILASE_SER"/>
    <property type="match status" value="1"/>
</dbReference>
<dbReference type="InterPro" id="IPR003137">
    <property type="entry name" value="PA_domain"/>
</dbReference>
<feature type="region of interest" description="Disordered" evidence="10">
    <location>
        <begin position="36"/>
        <end position="64"/>
    </location>
</feature>
<dbReference type="InterPro" id="IPR013783">
    <property type="entry name" value="Ig-like_fold"/>
</dbReference>
<dbReference type="PROSITE" id="PS00136">
    <property type="entry name" value="SUBTILASE_ASP"/>
    <property type="match status" value="1"/>
</dbReference>
<keyword evidence="17" id="KW-1185">Reference proteome</keyword>
<feature type="active site" description="Charge relay system" evidence="7 8">
    <location>
        <position position="279"/>
    </location>
</feature>
<accession>A0A4R5CSS1</accession>
<evidence type="ECO:0000256" key="1">
    <source>
        <dbReference type="ARBA" id="ARBA00011073"/>
    </source>
</evidence>
<dbReference type="InterPro" id="IPR041469">
    <property type="entry name" value="Subtilisin-like_FN3"/>
</dbReference>
<comment type="caution">
    <text evidence="16">The sequence shown here is derived from an EMBL/GenBank/DDBJ whole genome shotgun (WGS) entry which is preliminary data.</text>
</comment>
<evidence type="ECO:0000259" key="12">
    <source>
        <dbReference type="Pfam" id="PF02225"/>
    </source>
</evidence>
<keyword evidence="3 8" id="KW-0645">Protease</keyword>
<reference evidence="16 17" key="1">
    <citation type="submission" date="2019-03" db="EMBL/GenBank/DDBJ databases">
        <title>Draft genome sequences of novel Actinobacteria.</title>
        <authorList>
            <person name="Sahin N."/>
            <person name="Ay H."/>
            <person name="Saygin H."/>
        </authorList>
    </citation>
    <scope>NUCLEOTIDE SEQUENCE [LARGE SCALE GENOMIC DNA]</scope>
    <source>
        <strain evidence="16 17">5K138</strain>
    </source>
</reference>
<gene>
    <name evidence="16" type="ORF">E1269_21800</name>
</gene>
<keyword evidence="2" id="KW-0964">Secreted</keyword>
<dbReference type="GO" id="GO:0006508">
    <property type="term" value="P:proteolysis"/>
    <property type="evidence" value="ECO:0007669"/>
    <property type="project" value="UniProtKB-KW"/>
</dbReference>
<feature type="compositionally biased region" description="Polar residues" evidence="10">
    <location>
        <begin position="858"/>
        <end position="872"/>
    </location>
</feature>
<dbReference type="InterPro" id="IPR023827">
    <property type="entry name" value="Peptidase_S8_Asp-AS"/>
</dbReference>
<evidence type="ECO:0000259" key="15">
    <source>
        <dbReference type="Pfam" id="PF19190"/>
    </source>
</evidence>
<dbReference type="Gene3D" id="3.40.50.200">
    <property type="entry name" value="Peptidase S8/S53 domain"/>
    <property type="match status" value="1"/>
</dbReference>
<dbReference type="GO" id="GO:0004252">
    <property type="term" value="F:serine-type endopeptidase activity"/>
    <property type="evidence" value="ECO:0007669"/>
    <property type="project" value="UniProtKB-UniRule"/>
</dbReference>
<feature type="domain" description="BACON" evidence="15">
    <location>
        <begin position="1412"/>
        <end position="1457"/>
    </location>
</feature>